<dbReference type="GO" id="GO:0016887">
    <property type="term" value="F:ATP hydrolysis activity"/>
    <property type="evidence" value="ECO:0007669"/>
    <property type="project" value="InterPro"/>
</dbReference>
<dbReference type="InterPro" id="IPR003593">
    <property type="entry name" value="AAA+_ATPase"/>
</dbReference>
<dbReference type="PANTHER" id="PTHR42788">
    <property type="entry name" value="TAURINE IMPORT ATP-BINDING PROTEIN-RELATED"/>
    <property type="match status" value="1"/>
</dbReference>
<reference evidence="6 8" key="1">
    <citation type="submission" date="2020-01" db="EMBL/GenBank/DDBJ databases">
        <title>the WGS Modestobacter muralis CPCC 204518.</title>
        <authorList>
            <person name="Jiang Z."/>
        </authorList>
    </citation>
    <scope>NUCLEOTIDE SEQUENCE [LARGE SCALE GENOMIC DNA]</scope>
    <source>
        <strain evidence="6 8">DSM 100205</strain>
    </source>
</reference>
<keyword evidence="1" id="KW-0813">Transport</keyword>
<dbReference type="PROSITE" id="PS50893">
    <property type="entry name" value="ABC_TRANSPORTER_2"/>
    <property type="match status" value="1"/>
</dbReference>
<proteinExistence type="predicted"/>
<gene>
    <name evidence="7" type="ORF">G3R41_03345</name>
    <name evidence="6" type="ORF">GCU67_03345</name>
</gene>
<accession>A0A6P0EQS8</accession>
<evidence type="ECO:0000256" key="2">
    <source>
        <dbReference type="ARBA" id="ARBA00022741"/>
    </source>
</evidence>
<dbReference type="InterPro" id="IPR050166">
    <property type="entry name" value="ABC_transporter_ATP-bind"/>
</dbReference>
<name>A0A6P0EQS8_9ACTN</name>
<evidence type="ECO:0000313" key="6">
    <source>
        <dbReference type="EMBL" id="NEK93215.1"/>
    </source>
</evidence>
<dbReference type="CDD" id="cd03293">
    <property type="entry name" value="ABC_NrtD_SsuB_transporters"/>
    <property type="match status" value="1"/>
</dbReference>
<feature type="compositionally biased region" description="Low complexity" evidence="4">
    <location>
        <begin position="33"/>
        <end position="44"/>
    </location>
</feature>
<dbReference type="Pfam" id="PF00005">
    <property type="entry name" value="ABC_tran"/>
    <property type="match status" value="1"/>
</dbReference>
<dbReference type="PROSITE" id="PS00211">
    <property type="entry name" value="ABC_TRANSPORTER_1"/>
    <property type="match status" value="1"/>
</dbReference>
<dbReference type="PANTHER" id="PTHR42788:SF19">
    <property type="entry name" value="ALIPHATIC SULFONATES IMPORT ATP-BINDING PROTEIN SSUB 2"/>
    <property type="match status" value="1"/>
</dbReference>
<dbReference type="AlphaFoldDB" id="A0A6P0EQS8"/>
<dbReference type="SUPFAM" id="SSF52540">
    <property type="entry name" value="P-loop containing nucleoside triphosphate hydrolases"/>
    <property type="match status" value="1"/>
</dbReference>
<evidence type="ECO:0000256" key="1">
    <source>
        <dbReference type="ARBA" id="ARBA00022448"/>
    </source>
</evidence>
<dbReference type="InterPro" id="IPR027417">
    <property type="entry name" value="P-loop_NTPase"/>
</dbReference>
<organism evidence="6 8">
    <name type="scientific">Modestobacter muralis</name>
    <dbReference type="NCBI Taxonomy" id="1608614"/>
    <lineage>
        <taxon>Bacteria</taxon>
        <taxon>Bacillati</taxon>
        <taxon>Actinomycetota</taxon>
        <taxon>Actinomycetes</taxon>
        <taxon>Geodermatophilales</taxon>
        <taxon>Geodermatophilaceae</taxon>
        <taxon>Modestobacter</taxon>
    </lineage>
</organism>
<dbReference type="EMBL" id="JAAGWH010000011">
    <property type="protein sequence ID" value="NEK93215.1"/>
    <property type="molecule type" value="Genomic_DNA"/>
</dbReference>
<dbReference type="InterPro" id="IPR017871">
    <property type="entry name" value="ABC_transporter-like_CS"/>
</dbReference>
<protein>
    <submittedName>
        <fullName evidence="6">ABC transporter ATP-binding protein</fullName>
    </submittedName>
</protein>
<sequence>MPGARRSPTAHATETTDTQGGTRPQPIPPSELPVSAPAPSVPAAGTGTRVLRFRDVAKAFPDGTVALEGVDLDVHRGEFVTVVGPSGCGKSTLLRIASGLSPATSGTAEMDAARIGYVFQDATLLPWRTVLKNVQLLAELHGMSKTATNQAARDALELVGLKGHERKLPRALSGGMRMRASLARSLTLDPDLFLFDEPFGALDEITRERLNDELIRLFHAKGFGALFITHSVSEAVYLSTKVLVMSGRPGHIVDTFEVPFGADRTPELRFTPEFAALSGQVSHALRAGHS</sequence>
<dbReference type="SMART" id="SM00382">
    <property type="entry name" value="AAA"/>
    <property type="match status" value="1"/>
</dbReference>
<dbReference type="Proteomes" id="UP000468828">
    <property type="component" value="Unassembled WGS sequence"/>
</dbReference>
<keyword evidence="2" id="KW-0547">Nucleotide-binding</keyword>
<evidence type="ECO:0000256" key="4">
    <source>
        <dbReference type="SAM" id="MobiDB-lite"/>
    </source>
</evidence>
<dbReference type="GO" id="GO:0005524">
    <property type="term" value="F:ATP binding"/>
    <property type="evidence" value="ECO:0007669"/>
    <property type="project" value="UniProtKB-KW"/>
</dbReference>
<evidence type="ECO:0000313" key="7">
    <source>
        <dbReference type="EMBL" id="NEN49982.1"/>
    </source>
</evidence>
<evidence type="ECO:0000259" key="5">
    <source>
        <dbReference type="PROSITE" id="PS50893"/>
    </source>
</evidence>
<keyword evidence="8" id="KW-1185">Reference proteome</keyword>
<evidence type="ECO:0000313" key="9">
    <source>
        <dbReference type="Proteomes" id="UP000471152"/>
    </source>
</evidence>
<dbReference type="EMBL" id="JAAGWB010000011">
    <property type="protein sequence ID" value="NEN49982.1"/>
    <property type="molecule type" value="Genomic_DNA"/>
</dbReference>
<evidence type="ECO:0000313" key="8">
    <source>
        <dbReference type="Proteomes" id="UP000468828"/>
    </source>
</evidence>
<evidence type="ECO:0000256" key="3">
    <source>
        <dbReference type="ARBA" id="ARBA00022840"/>
    </source>
</evidence>
<reference evidence="7 9" key="2">
    <citation type="submission" date="2020-02" db="EMBL/GenBank/DDBJ databases">
        <title>The WGS of Modestobacter muralis DSM 100205.</title>
        <authorList>
            <person name="Jiang Z."/>
        </authorList>
    </citation>
    <scope>NUCLEOTIDE SEQUENCE [LARGE SCALE GENOMIC DNA]</scope>
    <source>
        <strain evidence="7 9">DSM 100205</strain>
    </source>
</reference>
<comment type="caution">
    <text evidence="6">The sequence shown here is derived from an EMBL/GenBank/DDBJ whole genome shotgun (WGS) entry which is preliminary data.</text>
</comment>
<dbReference type="InterPro" id="IPR003439">
    <property type="entry name" value="ABC_transporter-like_ATP-bd"/>
</dbReference>
<dbReference type="Proteomes" id="UP000471152">
    <property type="component" value="Unassembled WGS sequence"/>
</dbReference>
<feature type="domain" description="ABC transporter" evidence="5">
    <location>
        <begin position="51"/>
        <end position="272"/>
    </location>
</feature>
<feature type="region of interest" description="Disordered" evidence="4">
    <location>
        <begin position="1"/>
        <end position="45"/>
    </location>
</feature>
<keyword evidence="3 6" id="KW-0067">ATP-binding</keyword>
<feature type="compositionally biased region" description="Polar residues" evidence="4">
    <location>
        <begin position="10"/>
        <end position="22"/>
    </location>
</feature>
<dbReference type="Gene3D" id="3.40.50.300">
    <property type="entry name" value="P-loop containing nucleotide triphosphate hydrolases"/>
    <property type="match status" value="1"/>
</dbReference>